<keyword evidence="3 8" id="KW-0418">Kinase</keyword>
<feature type="domain" description="Protein kinase" evidence="7">
    <location>
        <begin position="54"/>
        <end position="333"/>
    </location>
</feature>
<sequence length="1273" mass="138691">MSRDDNTQLSLEEAMSFRSGDDLTSDGKSAPSQPREPDPGESAQFVSFANDKRFNIVRRVGAGGMGVVYEAIDRERAHPVALKTLLNVSPGALYRFKREFRALADVAHPNVIQLHELFFEGEQIFFTMEYIDGLEFVEYVRGAADESEEQDPAALAAEREQGWERLRAALRQLAAGLGALHAAGKLHRDIKPSNVLITREGRLVILDFGLVSDSITETVRSTEAGGVVGTPAYMSPEQAGGQPASTASDWYAVGVMVYQALTGELPFKGKGLKVMIAKQDRDAPVPSSIVSGLPKDLEELCLALLSRDPKARPSSAEVLQRVGSGPTGIRPRTAVGQERDLFVGREAQLRALQDAAAATQKGRAALVQVYGRSGMGKSALVREFLARLQRGPAVVLAGRCYERESVSFKALDSLIDALAKHLLRLPEAKVAELMPRDVHALARVFPVLQRVKAVTQAPRRSVDIPDPRELRRRAFAALKELLARLADRAPLVLHIDDLQWGDRDSAALLADLLRPPDAPALLLIASYRTEAHSGAVLKTLREAARGELDLRELQIGPLSEADAEDLAQSLLPANLRARARQVAREAQGNPLFVSELVRHLLATGERPGERGEVTLDRVLLARIDGLPEPARRLLEIAAVAGGPVDLRLAGAAAGLPETHAALATLRSEHLVLTRSGDSEVIETYHDRVRELVLAALAPDDLKARHRDLAFAMEHHGERDSDTLALHYREAGEWERAGDYAQMAADQAAAALAFDRAARLYRLALEFKPHSDKGRAELSVRLADALANAGRGVKAARLYLEAAASEPPARALELRRRAGEQFIRAGQLPEGMATMRQVLAAAGMSLPATSRALHTSLTWERARWRLRGLGLRERDPKTTDPDDLVRLAVCRTLSSSLAAHDLPLTALFQARYLNLSYKTGNIFHAACALAAEVAFVSSGGENDRARTEKLASAAQALLQRTPEALPRGLLALSRGVAAFHFGRWRECIVLLEQSEQILRSECTGTNYEIVSGQSYRLIAHFLLGDLRVVGQRLATFIAEARDRDDSWSDALLRGGPQVAYWLAEDDLLRARAEIGYVQQRLPEESLGPPRLWTFVGSLLVDFYGDDPAAPWGRVEREFADLETSFLFHSQWAHVVLGFLRAQAALLRLISDHGDSERAGLVRLVEHEASRLALETAPWARPLGELVGAGLAASLGHKDRALAGLRAAEPGLRAADMALYAAAARRRLGELTGGDKGAEMIAAADLALGEQGVRRPDRMTRALLPGFPGRQRGDT</sequence>
<dbReference type="PANTHER" id="PTHR43289:SF6">
    <property type="entry name" value="SERINE_THREONINE-PROTEIN KINASE NEKL-3"/>
    <property type="match status" value="1"/>
</dbReference>
<dbReference type="Gene3D" id="1.10.510.10">
    <property type="entry name" value="Transferase(Phosphotransferase) domain 1"/>
    <property type="match status" value="1"/>
</dbReference>
<keyword evidence="2 5" id="KW-0547">Nucleotide-binding</keyword>
<reference evidence="8" key="1">
    <citation type="submission" date="2021-08" db="EMBL/GenBank/DDBJ databases">
        <authorList>
            <person name="Stevens D.C."/>
        </authorList>
    </citation>
    <scope>NUCLEOTIDE SEQUENCE</scope>
    <source>
        <strain evidence="8">DSM 53165</strain>
    </source>
</reference>
<evidence type="ECO:0000259" key="7">
    <source>
        <dbReference type="PROSITE" id="PS50011"/>
    </source>
</evidence>
<keyword evidence="1" id="KW-0808">Transferase</keyword>
<dbReference type="InterPro" id="IPR027417">
    <property type="entry name" value="P-loop_NTPase"/>
</dbReference>
<dbReference type="SUPFAM" id="SSF52540">
    <property type="entry name" value="P-loop containing nucleoside triphosphate hydrolases"/>
    <property type="match status" value="1"/>
</dbReference>
<dbReference type="Gene3D" id="3.40.50.300">
    <property type="entry name" value="P-loop containing nucleotide triphosphate hydrolases"/>
    <property type="match status" value="1"/>
</dbReference>
<dbReference type="Pfam" id="PF00069">
    <property type="entry name" value="Pkinase"/>
    <property type="match status" value="1"/>
</dbReference>
<gene>
    <name evidence="8" type="ORF">K7C98_39360</name>
</gene>
<evidence type="ECO:0000256" key="1">
    <source>
        <dbReference type="ARBA" id="ARBA00022679"/>
    </source>
</evidence>
<dbReference type="Gene3D" id="3.30.200.20">
    <property type="entry name" value="Phosphorylase Kinase, domain 1"/>
    <property type="match status" value="1"/>
</dbReference>
<keyword evidence="4 5" id="KW-0067">ATP-binding</keyword>
<dbReference type="InterPro" id="IPR000719">
    <property type="entry name" value="Prot_kinase_dom"/>
</dbReference>
<keyword evidence="9" id="KW-1185">Reference proteome</keyword>
<proteinExistence type="predicted"/>
<dbReference type="CDD" id="cd14014">
    <property type="entry name" value="STKc_PknB_like"/>
    <property type="match status" value="1"/>
</dbReference>
<evidence type="ECO:0000256" key="2">
    <source>
        <dbReference type="ARBA" id="ARBA00022741"/>
    </source>
</evidence>
<feature type="binding site" evidence="5">
    <location>
        <position position="83"/>
    </location>
    <ligand>
        <name>ATP</name>
        <dbReference type="ChEBI" id="CHEBI:30616"/>
    </ligand>
</feature>
<dbReference type="PROSITE" id="PS00107">
    <property type="entry name" value="PROTEIN_KINASE_ATP"/>
    <property type="match status" value="1"/>
</dbReference>
<evidence type="ECO:0000256" key="5">
    <source>
        <dbReference type="PROSITE-ProRule" id="PRU10141"/>
    </source>
</evidence>
<dbReference type="Proteomes" id="UP001139031">
    <property type="component" value="Unassembled WGS sequence"/>
</dbReference>
<evidence type="ECO:0000256" key="3">
    <source>
        <dbReference type="ARBA" id="ARBA00022777"/>
    </source>
</evidence>
<protein>
    <submittedName>
        <fullName evidence="8">Protein kinase</fullName>
    </submittedName>
</protein>
<dbReference type="SUPFAM" id="SSF56112">
    <property type="entry name" value="Protein kinase-like (PK-like)"/>
    <property type="match status" value="1"/>
</dbReference>
<dbReference type="InterPro" id="IPR041664">
    <property type="entry name" value="AAA_16"/>
</dbReference>
<name>A0ABS7U4K6_9BACT</name>
<dbReference type="PANTHER" id="PTHR43289">
    <property type="entry name" value="MITOGEN-ACTIVATED PROTEIN KINASE KINASE KINASE 20-RELATED"/>
    <property type="match status" value="1"/>
</dbReference>
<evidence type="ECO:0000313" key="9">
    <source>
        <dbReference type="Proteomes" id="UP001139031"/>
    </source>
</evidence>
<dbReference type="InterPro" id="IPR011009">
    <property type="entry name" value="Kinase-like_dom_sf"/>
</dbReference>
<evidence type="ECO:0000313" key="8">
    <source>
        <dbReference type="EMBL" id="MBZ5715331.1"/>
    </source>
</evidence>
<dbReference type="InterPro" id="IPR017441">
    <property type="entry name" value="Protein_kinase_ATP_BS"/>
</dbReference>
<organism evidence="8 9">
    <name type="scientific">Nannocystis pusilla</name>
    <dbReference type="NCBI Taxonomy" id="889268"/>
    <lineage>
        <taxon>Bacteria</taxon>
        <taxon>Pseudomonadati</taxon>
        <taxon>Myxococcota</taxon>
        <taxon>Polyangia</taxon>
        <taxon>Nannocystales</taxon>
        <taxon>Nannocystaceae</taxon>
        <taxon>Nannocystis</taxon>
    </lineage>
</organism>
<feature type="region of interest" description="Disordered" evidence="6">
    <location>
        <begin position="1"/>
        <end position="43"/>
    </location>
</feature>
<dbReference type="GO" id="GO:0016301">
    <property type="term" value="F:kinase activity"/>
    <property type="evidence" value="ECO:0007669"/>
    <property type="project" value="UniProtKB-KW"/>
</dbReference>
<comment type="caution">
    <text evidence="8">The sequence shown here is derived from an EMBL/GenBank/DDBJ whole genome shotgun (WGS) entry which is preliminary data.</text>
</comment>
<dbReference type="EMBL" id="JAIRAU010000056">
    <property type="protein sequence ID" value="MBZ5715331.1"/>
    <property type="molecule type" value="Genomic_DNA"/>
</dbReference>
<evidence type="ECO:0000256" key="4">
    <source>
        <dbReference type="ARBA" id="ARBA00022840"/>
    </source>
</evidence>
<dbReference type="Pfam" id="PF13191">
    <property type="entry name" value="AAA_16"/>
    <property type="match status" value="1"/>
</dbReference>
<dbReference type="PROSITE" id="PS50011">
    <property type="entry name" value="PROTEIN_KINASE_DOM"/>
    <property type="match status" value="1"/>
</dbReference>
<dbReference type="RefSeq" id="WP_224197072.1">
    <property type="nucleotide sequence ID" value="NZ_JAIRAU010000056.1"/>
</dbReference>
<evidence type="ECO:0000256" key="6">
    <source>
        <dbReference type="SAM" id="MobiDB-lite"/>
    </source>
</evidence>
<dbReference type="SMART" id="SM00220">
    <property type="entry name" value="S_TKc"/>
    <property type="match status" value="1"/>
</dbReference>
<accession>A0ABS7U4K6</accession>